<feature type="compositionally biased region" description="Polar residues" evidence="8">
    <location>
        <begin position="1"/>
        <end position="14"/>
    </location>
</feature>
<evidence type="ECO:0000256" key="2">
    <source>
        <dbReference type="ARBA" id="ARBA00022723"/>
    </source>
</evidence>
<evidence type="ECO:0000259" key="9">
    <source>
        <dbReference type="PROSITE" id="PS50157"/>
    </source>
</evidence>
<reference evidence="10" key="1">
    <citation type="submission" date="2020-10" db="EMBL/GenBank/DDBJ databases">
        <title>Chromosome-scale genome assembly of the Allis shad, Alosa alosa.</title>
        <authorList>
            <person name="Margot Z."/>
            <person name="Christophe K."/>
            <person name="Cabau C."/>
            <person name="Louis A."/>
            <person name="Berthelot C."/>
            <person name="Parey E."/>
            <person name="Roest Crollius H."/>
            <person name="Montfort J."/>
            <person name="Robinson-Rechavi M."/>
            <person name="Bucao C."/>
            <person name="Bouchez O."/>
            <person name="Gislard M."/>
            <person name="Lluch J."/>
            <person name="Milhes M."/>
            <person name="Lampietro C."/>
            <person name="Lopez Roques C."/>
            <person name="Donnadieu C."/>
            <person name="Braasch I."/>
            <person name="Desvignes T."/>
            <person name="Postlethwait J."/>
            <person name="Bobe J."/>
            <person name="Guiguen Y."/>
        </authorList>
    </citation>
    <scope>NUCLEOTIDE SEQUENCE</scope>
    <source>
        <strain evidence="10">M-15738</strain>
        <tissue evidence="10">Blood</tissue>
    </source>
</reference>
<dbReference type="GO" id="GO:0000978">
    <property type="term" value="F:RNA polymerase II cis-regulatory region sequence-specific DNA binding"/>
    <property type="evidence" value="ECO:0007669"/>
    <property type="project" value="TreeGrafter"/>
</dbReference>
<feature type="compositionally biased region" description="Low complexity" evidence="8">
    <location>
        <begin position="278"/>
        <end position="295"/>
    </location>
</feature>
<feature type="region of interest" description="Disordered" evidence="8">
    <location>
        <begin position="469"/>
        <end position="488"/>
    </location>
</feature>
<protein>
    <recommendedName>
        <fullName evidence="9">C2H2-type domain-containing protein</fullName>
    </recommendedName>
</protein>
<keyword evidence="5" id="KW-0862">Zinc</keyword>
<gene>
    <name evidence="10" type="ORF">AALO_G00210610</name>
</gene>
<dbReference type="PANTHER" id="PTHR24388">
    <property type="entry name" value="ZINC FINGER PROTEIN"/>
    <property type="match status" value="1"/>
</dbReference>
<dbReference type="SMART" id="SM00355">
    <property type="entry name" value="ZnF_C2H2"/>
    <property type="match status" value="4"/>
</dbReference>
<feature type="compositionally biased region" description="Polar residues" evidence="8">
    <location>
        <begin position="140"/>
        <end position="154"/>
    </location>
</feature>
<dbReference type="GO" id="GO:0008270">
    <property type="term" value="F:zinc ion binding"/>
    <property type="evidence" value="ECO:0007669"/>
    <property type="project" value="UniProtKB-KW"/>
</dbReference>
<proteinExistence type="predicted"/>
<evidence type="ECO:0000313" key="11">
    <source>
        <dbReference type="Proteomes" id="UP000823561"/>
    </source>
</evidence>
<feature type="region of interest" description="Disordered" evidence="8">
    <location>
        <begin position="245"/>
        <end position="304"/>
    </location>
</feature>
<comment type="subcellular location">
    <subcellularLocation>
        <location evidence="1">Nucleus</location>
    </subcellularLocation>
</comment>
<dbReference type="AlphaFoldDB" id="A0AAV6G3X6"/>
<feature type="compositionally biased region" description="Gly residues" evidence="8">
    <location>
        <begin position="473"/>
        <end position="486"/>
    </location>
</feature>
<dbReference type="PANTHER" id="PTHR24388:SF54">
    <property type="entry name" value="PROTEIN ESCARGOT"/>
    <property type="match status" value="1"/>
</dbReference>
<dbReference type="Proteomes" id="UP000823561">
    <property type="component" value="Chromosome 16"/>
</dbReference>
<dbReference type="GO" id="GO:0005634">
    <property type="term" value="C:nucleus"/>
    <property type="evidence" value="ECO:0007669"/>
    <property type="project" value="UniProtKB-SubCell"/>
</dbReference>
<dbReference type="GO" id="GO:0000981">
    <property type="term" value="F:DNA-binding transcription factor activity, RNA polymerase II-specific"/>
    <property type="evidence" value="ECO:0007669"/>
    <property type="project" value="TreeGrafter"/>
</dbReference>
<feature type="region of interest" description="Disordered" evidence="8">
    <location>
        <begin position="1"/>
        <end position="56"/>
    </location>
</feature>
<keyword evidence="4 7" id="KW-0863">Zinc-finger</keyword>
<evidence type="ECO:0000313" key="10">
    <source>
        <dbReference type="EMBL" id="KAG5268266.1"/>
    </source>
</evidence>
<keyword evidence="11" id="KW-1185">Reference proteome</keyword>
<organism evidence="10 11">
    <name type="scientific">Alosa alosa</name>
    <name type="common">allis shad</name>
    <dbReference type="NCBI Taxonomy" id="278164"/>
    <lineage>
        <taxon>Eukaryota</taxon>
        <taxon>Metazoa</taxon>
        <taxon>Chordata</taxon>
        <taxon>Craniata</taxon>
        <taxon>Vertebrata</taxon>
        <taxon>Euteleostomi</taxon>
        <taxon>Actinopterygii</taxon>
        <taxon>Neopterygii</taxon>
        <taxon>Teleostei</taxon>
        <taxon>Clupei</taxon>
        <taxon>Clupeiformes</taxon>
        <taxon>Clupeoidei</taxon>
        <taxon>Clupeidae</taxon>
        <taxon>Alosa</taxon>
    </lineage>
</organism>
<dbReference type="EMBL" id="JADWDJ010000016">
    <property type="protein sequence ID" value="KAG5268266.1"/>
    <property type="molecule type" value="Genomic_DNA"/>
</dbReference>
<accession>A0AAV6G3X6</accession>
<evidence type="ECO:0000256" key="4">
    <source>
        <dbReference type="ARBA" id="ARBA00022771"/>
    </source>
</evidence>
<evidence type="ECO:0000256" key="7">
    <source>
        <dbReference type="PROSITE-ProRule" id="PRU00042"/>
    </source>
</evidence>
<dbReference type="PROSITE" id="PS50157">
    <property type="entry name" value="ZINC_FINGER_C2H2_2"/>
    <property type="match status" value="1"/>
</dbReference>
<keyword evidence="3" id="KW-0677">Repeat</keyword>
<keyword evidence="2" id="KW-0479">Metal-binding</keyword>
<comment type="caution">
    <text evidence="10">The sequence shown here is derived from an EMBL/GenBank/DDBJ whole genome shotgun (WGS) entry which is preliminary data.</text>
</comment>
<name>A0AAV6G3X6_9TELE</name>
<evidence type="ECO:0000256" key="5">
    <source>
        <dbReference type="ARBA" id="ARBA00022833"/>
    </source>
</evidence>
<dbReference type="PROSITE" id="PS00028">
    <property type="entry name" value="ZINC_FINGER_C2H2_1"/>
    <property type="match status" value="3"/>
</dbReference>
<feature type="region of interest" description="Disordered" evidence="8">
    <location>
        <begin position="81"/>
        <end position="156"/>
    </location>
</feature>
<evidence type="ECO:0000256" key="8">
    <source>
        <dbReference type="SAM" id="MobiDB-lite"/>
    </source>
</evidence>
<sequence length="597" mass="63647">MKSQEVKTPNSVKSLSDMRPVTPMKSLQFRSIAPKAPPPPPPLVSDAPKPSGAPMLVPTQNYALMQVAGREGTFSWCRCQPLPPLSPPQQPISKSLKLPIPRYQPMRSKGTPEKAGNSKTSGSPAKVAMTPARSVAAASAIQSKASEVANTPTEPANEPLVFAGEAGLVGKAGPILGSLAPKPTAVAMPTPELTPPTCQVKPEKVTQPITVLSPALFGKAVQLVTPSPSGKLPILPYSRVRDSLLASRPEKPSPSASAAPGSRKYRSIRPKPAPGAALPLQLSSSSSSSSSSSTSPSPPLQTPLSLPLHPCPTCGRCFQHKHHLTAHLTTSHLLLANRGKAAAASTAAPAATEAGLELERGHARPVRRVRCGPLGSTRVRPRPLLRCLFCQKAFSYVGVFFSHLRELHRVILTVEPSIAQHEEHTPGTELCEEDMEDPVELQIKCGRCQAVTPTFSDMQLHLLYVHGQSAGPGPSGGGPTGGGGSDGRTVEEELVKHAAHYWRQLNERRALRRCGRCQEVFLSASRLKRHACGRRPGGAASAGLRTGRGVHCFLCSVVLDSKQEVLEHWRGRHYCENPPLLWDALNEGVETDGRSVS</sequence>
<dbReference type="InterPro" id="IPR050527">
    <property type="entry name" value="Snail/Krueppel_Znf"/>
</dbReference>
<evidence type="ECO:0000256" key="6">
    <source>
        <dbReference type="ARBA" id="ARBA00023242"/>
    </source>
</evidence>
<feature type="compositionally biased region" description="Pro residues" evidence="8">
    <location>
        <begin position="81"/>
        <end position="90"/>
    </location>
</feature>
<feature type="domain" description="C2H2-type" evidence="9">
    <location>
        <begin position="309"/>
        <end position="332"/>
    </location>
</feature>
<dbReference type="Gene3D" id="3.30.160.60">
    <property type="entry name" value="Classic Zinc Finger"/>
    <property type="match status" value="1"/>
</dbReference>
<keyword evidence="6" id="KW-0539">Nucleus</keyword>
<dbReference type="InterPro" id="IPR013087">
    <property type="entry name" value="Znf_C2H2_type"/>
</dbReference>
<evidence type="ECO:0000256" key="3">
    <source>
        <dbReference type="ARBA" id="ARBA00022737"/>
    </source>
</evidence>
<evidence type="ECO:0000256" key="1">
    <source>
        <dbReference type="ARBA" id="ARBA00004123"/>
    </source>
</evidence>